<accession>A0A428JR54</accession>
<evidence type="ECO:0000313" key="4">
    <source>
        <dbReference type="EMBL" id="RSK36044.1"/>
    </source>
</evidence>
<keyword evidence="2 4" id="KW-0808">Transferase</keyword>
<dbReference type="OrthoDB" id="655095at2"/>
<proteinExistence type="predicted"/>
<dbReference type="Pfam" id="PF13439">
    <property type="entry name" value="Glyco_transf_4"/>
    <property type="match status" value="1"/>
</dbReference>
<comment type="caution">
    <text evidence="4">The sequence shown here is derived from an EMBL/GenBank/DDBJ whole genome shotgun (WGS) entry which is preliminary data.</text>
</comment>
<name>A0A428JR54_9BACT</name>
<protein>
    <submittedName>
        <fullName evidence="4">Glycosyltransferase family 1 protein</fullName>
    </submittedName>
</protein>
<dbReference type="Pfam" id="PF13692">
    <property type="entry name" value="Glyco_trans_1_4"/>
    <property type="match status" value="1"/>
</dbReference>
<feature type="domain" description="Glycosyltransferase subfamily 4-like N-terminal" evidence="3">
    <location>
        <begin position="33"/>
        <end position="176"/>
    </location>
</feature>
<evidence type="ECO:0000313" key="5">
    <source>
        <dbReference type="Proteomes" id="UP000280066"/>
    </source>
</evidence>
<gene>
    <name evidence="4" type="ORF">EI290_03900</name>
</gene>
<dbReference type="PANTHER" id="PTHR12526">
    <property type="entry name" value="GLYCOSYLTRANSFERASE"/>
    <property type="match status" value="1"/>
</dbReference>
<dbReference type="CDD" id="cd03801">
    <property type="entry name" value="GT4_PimA-like"/>
    <property type="match status" value="1"/>
</dbReference>
<dbReference type="GO" id="GO:0016757">
    <property type="term" value="F:glycosyltransferase activity"/>
    <property type="evidence" value="ECO:0007669"/>
    <property type="project" value="UniProtKB-KW"/>
</dbReference>
<dbReference type="EMBL" id="RWIS01000002">
    <property type="protein sequence ID" value="RSK36044.1"/>
    <property type="molecule type" value="Genomic_DNA"/>
</dbReference>
<sequence>MARLLFVLHEASRTGAPFTQLHLMRWLKQHTQHKMLILLLKGGALEPEFAEVAQVHVVHPPYVPGQSLQIRAWNRLGQFYRSHEDRALAIARAFQADLIFANTAVALSYAATLKQQLRLPLISSLHELEITFYYCSATEFRRAAEQVDAFMMGSEAVQQYYIQQFEVEPARTHLIYDFTGPVPAQLTPPAQDIRARYGLEPGTLLVGGMATLIWRKGPELFLTVAQQVAQQLPNVHFIWVGGDPKSATYQELQRDVRLLGLQDRVTLAGNQADIASYYAAFDVFLLTSREDPFPLVCLEAALYETPVLCFANSGGMPEFVRDDAGVVVPYLDTAAMAANTIALLQDERRRLQLGRTARQRVLDEHTIEAVGPAILHLIESTLSTSSAG</sequence>
<keyword evidence="5" id="KW-1185">Reference proteome</keyword>
<dbReference type="RefSeq" id="WP_125426972.1">
    <property type="nucleotide sequence ID" value="NZ_RWIS01000002.1"/>
</dbReference>
<dbReference type="InterPro" id="IPR028098">
    <property type="entry name" value="Glyco_trans_4-like_N"/>
</dbReference>
<organism evidence="4 5">
    <name type="scientific">Hymenobacter metallilatus</name>
    <dbReference type="NCBI Taxonomy" id="2493666"/>
    <lineage>
        <taxon>Bacteria</taxon>
        <taxon>Pseudomonadati</taxon>
        <taxon>Bacteroidota</taxon>
        <taxon>Cytophagia</taxon>
        <taxon>Cytophagales</taxon>
        <taxon>Hymenobacteraceae</taxon>
        <taxon>Hymenobacter</taxon>
    </lineage>
</organism>
<dbReference type="Proteomes" id="UP000280066">
    <property type="component" value="Unassembled WGS sequence"/>
</dbReference>
<dbReference type="PANTHER" id="PTHR12526:SF510">
    <property type="entry name" value="D-INOSITOL 3-PHOSPHATE GLYCOSYLTRANSFERASE"/>
    <property type="match status" value="1"/>
</dbReference>
<dbReference type="SUPFAM" id="SSF53756">
    <property type="entry name" value="UDP-Glycosyltransferase/glycogen phosphorylase"/>
    <property type="match status" value="1"/>
</dbReference>
<evidence type="ECO:0000256" key="1">
    <source>
        <dbReference type="ARBA" id="ARBA00022676"/>
    </source>
</evidence>
<evidence type="ECO:0000259" key="3">
    <source>
        <dbReference type="Pfam" id="PF13439"/>
    </source>
</evidence>
<reference evidence="4 5" key="1">
    <citation type="submission" date="2018-12" db="EMBL/GenBank/DDBJ databases">
        <authorList>
            <person name="Feng G."/>
            <person name="Zhu H."/>
        </authorList>
    </citation>
    <scope>NUCLEOTIDE SEQUENCE [LARGE SCALE GENOMIC DNA]</scope>
    <source>
        <strain evidence="4 5">9PBR-2</strain>
    </source>
</reference>
<dbReference type="Gene3D" id="3.40.50.2000">
    <property type="entry name" value="Glycogen Phosphorylase B"/>
    <property type="match status" value="2"/>
</dbReference>
<keyword evidence="1" id="KW-0328">Glycosyltransferase</keyword>
<evidence type="ECO:0000256" key="2">
    <source>
        <dbReference type="ARBA" id="ARBA00022679"/>
    </source>
</evidence>
<dbReference type="AlphaFoldDB" id="A0A428JR54"/>